<evidence type="ECO:0000313" key="2">
    <source>
        <dbReference type="Proteomes" id="UP001198830"/>
    </source>
</evidence>
<evidence type="ECO:0008006" key="3">
    <source>
        <dbReference type="Google" id="ProtNLM"/>
    </source>
</evidence>
<dbReference type="EMBL" id="JAJGNP010000011">
    <property type="protein sequence ID" value="MCC4233722.1"/>
    <property type="molecule type" value="Genomic_DNA"/>
</dbReference>
<dbReference type="RefSeq" id="WP_228227514.1">
    <property type="nucleotide sequence ID" value="NZ_JAJGNP010000011.1"/>
</dbReference>
<reference evidence="1 2" key="1">
    <citation type="submission" date="2021-10" db="EMBL/GenBank/DDBJ databases">
        <title>The diversity and Nitrogen Metabolism of Culturable Nitrate-Utilizing Bacteria Within the Oxygen Minimum Zone of the Changjiang (Yangtze River)Estuary.</title>
        <authorList>
            <person name="Zhang D."/>
            <person name="Zheng J."/>
            <person name="Liu S."/>
            <person name="He W."/>
        </authorList>
    </citation>
    <scope>NUCLEOTIDE SEQUENCE [LARGE SCALE GENOMIC DNA]</scope>
    <source>
        <strain evidence="1 2">FXH275-2</strain>
    </source>
</reference>
<keyword evidence="2" id="KW-1185">Reference proteome</keyword>
<sequence length="123" mass="13919">MQEALMRKAIFAVAIIGLAGCEQPAEIKLPFDNSTGFLDGYQLRVPKNPPFTWSSAPIDEETLERYLQQIARRPNGGRLFVEFEPGVSKQRKSSIRQKIIDSGLCEQRRCAEVGWNIERPVVN</sequence>
<organism evidence="1 2">
    <name type="scientific">Sphingobium soli</name>
    <dbReference type="NCBI Taxonomy" id="1591116"/>
    <lineage>
        <taxon>Bacteria</taxon>
        <taxon>Pseudomonadati</taxon>
        <taxon>Pseudomonadota</taxon>
        <taxon>Alphaproteobacteria</taxon>
        <taxon>Sphingomonadales</taxon>
        <taxon>Sphingomonadaceae</taxon>
        <taxon>Sphingobium</taxon>
    </lineage>
</organism>
<evidence type="ECO:0000313" key="1">
    <source>
        <dbReference type="EMBL" id="MCC4233722.1"/>
    </source>
</evidence>
<comment type="caution">
    <text evidence="1">The sequence shown here is derived from an EMBL/GenBank/DDBJ whole genome shotgun (WGS) entry which is preliminary data.</text>
</comment>
<gene>
    <name evidence="1" type="ORF">LL253_13620</name>
</gene>
<dbReference type="PROSITE" id="PS51257">
    <property type="entry name" value="PROKAR_LIPOPROTEIN"/>
    <property type="match status" value="1"/>
</dbReference>
<dbReference type="Proteomes" id="UP001198830">
    <property type="component" value="Unassembled WGS sequence"/>
</dbReference>
<proteinExistence type="predicted"/>
<accession>A0ABS8H5D1</accession>
<protein>
    <recommendedName>
        <fullName evidence="3">Lipoprotein</fullName>
    </recommendedName>
</protein>
<name>A0ABS8H5D1_9SPHN</name>